<dbReference type="PANTHER" id="PTHR43397">
    <property type="entry name" value="ERGOTHIONEINE BIOSYNTHESIS PROTEIN 1"/>
    <property type="match status" value="1"/>
</dbReference>
<proteinExistence type="predicted"/>
<evidence type="ECO:0000313" key="5">
    <source>
        <dbReference type="Proteomes" id="UP001156836"/>
    </source>
</evidence>
<keyword evidence="2" id="KW-0808">Transferase</keyword>
<evidence type="ECO:0000313" key="4">
    <source>
        <dbReference type="EMBL" id="GLS04028.1"/>
    </source>
</evidence>
<sequence length="345" mass="38654">MKPASPLDVRLFDDVPILCAPFPPQIHVEALEDPAERNASLLAGLLQPRACISPKHLYDAQGCTLYGAICQLDEYYPTRTEAAIFARHRHEIADLLPRHCQWVDLGCGDGAKAFDWLEHVAAARYVGVDIAEDWLRDTLERGAKRFPDAEFVGIVTDFTRPLSLAHVLDAVDDYTPVMFYPGSSIGNFEPDEALALLRAMRRHLGRDGRLLIGVDAPKEPARLEAAYDDALGVTAAFNRNVLRHINRTLGTDFEPAAFAHRAVFDRERSRIEMHLVALYPQTVTLGHAQRRFEAGEFIVTEHSYKYAPERFVELLSQAGFGRIDRFSDERGWFNVFLAAPAGALE</sequence>
<dbReference type="InterPro" id="IPR029063">
    <property type="entry name" value="SAM-dependent_MTases_sf"/>
</dbReference>
<keyword evidence="1" id="KW-0489">Methyltransferase</keyword>
<gene>
    <name evidence="4" type="ORF">GCM10007860_11740</name>
</gene>
<dbReference type="Proteomes" id="UP001156836">
    <property type="component" value="Unassembled WGS sequence"/>
</dbReference>
<dbReference type="InterPro" id="IPR017804">
    <property type="entry name" value="MeTrfase_EgtD-like"/>
</dbReference>
<dbReference type="NCBIfam" id="TIGR03438">
    <property type="entry name" value="egtD_ergothio"/>
    <property type="match status" value="1"/>
</dbReference>
<dbReference type="CDD" id="cd02440">
    <property type="entry name" value="AdoMet_MTases"/>
    <property type="match status" value="1"/>
</dbReference>
<comment type="caution">
    <text evidence="4">The sequence shown here is derived from an EMBL/GenBank/DDBJ whole genome shotgun (WGS) entry which is preliminary data.</text>
</comment>
<feature type="domain" description="Histidine-specific methyltransferase SAM-dependent" evidence="3">
    <location>
        <begin position="39"/>
        <end position="338"/>
    </location>
</feature>
<organism evidence="4 5">
    <name type="scientific">Chitiniphilus shinanonensis</name>
    <dbReference type="NCBI Taxonomy" id="553088"/>
    <lineage>
        <taxon>Bacteria</taxon>
        <taxon>Pseudomonadati</taxon>
        <taxon>Pseudomonadota</taxon>
        <taxon>Betaproteobacteria</taxon>
        <taxon>Neisseriales</taxon>
        <taxon>Chitinibacteraceae</taxon>
        <taxon>Chitiniphilus</taxon>
    </lineage>
</organism>
<dbReference type="Gene3D" id="3.40.50.150">
    <property type="entry name" value="Vaccinia Virus protein VP39"/>
    <property type="match status" value="1"/>
</dbReference>
<dbReference type="InterPro" id="IPR035094">
    <property type="entry name" value="EgtD"/>
</dbReference>
<dbReference type="EMBL" id="BSOZ01000012">
    <property type="protein sequence ID" value="GLS04028.1"/>
    <property type="molecule type" value="Genomic_DNA"/>
</dbReference>
<evidence type="ECO:0000256" key="2">
    <source>
        <dbReference type="ARBA" id="ARBA00022679"/>
    </source>
</evidence>
<dbReference type="RefSeq" id="WP_018748408.1">
    <property type="nucleotide sequence ID" value="NZ_BSOZ01000012.1"/>
</dbReference>
<name>A0ABQ6BPY7_9NEIS</name>
<keyword evidence="5" id="KW-1185">Reference proteome</keyword>
<evidence type="ECO:0000259" key="3">
    <source>
        <dbReference type="Pfam" id="PF10017"/>
    </source>
</evidence>
<dbReference type="InterPro" id="IPR051128">
    <property type="entry name" value="EgtD_Methyltrsf_superfamily"/>
</dbReference>
<dbReference type="PIRSF" id="PIRSF018005">
    <property type="entry name" value="UCP018005"/>
    <property type="match status" value="1"/>
</dbReference>
<dbReference type="InterPro" id="IPR019257">
    <property type="entry name" value="MeTrfase_dom"/>
</dbReference>
<dbReference type="SUPFAM" id="SSF53335">
    <property type="entry name" value="S-adenosyl-L-methionine-dependent methyltransferases"/>
    <property type="match status" value="1"/>
</dbReference>
<reference evidence="5" key="1">
    <citation type="journal article" date="2019" name="Int. J. Syst. Evol. Microbiol.">
        <title>The Global Catalogue of Microorganisms (GCM) 10K type strain sequencing project: providing services to taxonomists for standard genome sequencing and annotation.</title>
        <authorList>
            <consortium name="The Broad Institute Genomics Platform"/>
            <consortium name="The Broad Institute Genome Sequencing Center for Infectious Disease"/>
            <person name="Wu L."/>
            <person name="Ma J."/>
        </authorList>
    </citation>
    <scope>NUCLEOTIDE SEQUENCE [LARGE SCALE GENOMIC DNA]</scope>
    <source>
        <strain evidence="5">NBRC 104970</strain>
    </source>
</reference>
<dbReference type="Pfam" id="PF10017">
    <property type="entry name" value="Methyltransf_33"/>
    <property type="match status" value="1"/>
</dbReference>
<evidence type="ECO:0000256" key="1">
    <source>
        <dbReference type="ARBA" id="ARBA00022603"/>
    </source>
</evidence>
<accession>A0ABQ6BPY7</accession>
<protein>
    <submittedName>
        <fullName evidence="4">Dimethylhistidine N-methyltransferase</fullName>
    </submittedName>
</protein>
<dbReference type="PANTHER" id="PTHR43397:SF1">
    <property type="entry name" value="ERGOTHIONEINE BIOSYNTHESIS PROTEIN 1"/>
    <property type="match status" value="1"/>
</dbReference>